<proteinExistence type="predicted"/>
<gene>
    <name evidence="1" type="ORF">GCM10022254_57240</name>
</gene>
<evidence type="ECO:0000313" key="2">
    <source>
        <dbReference type="Proteomes" id="UP001501710"/>
    </source>
</evidence>
<name>A0ABP8CGG9_9ACTN</name>
<keyword evidence="2" id="KW-1185">Reference proteome</keyword>
<protein>
    <submittedName>
        <fullName evidence="1">Uncharacterized protein</fullName>
    </submittedName>
</protein>
<organism evidence="1 2">
    <name type="scientific">Actinomadura meridiana</name>
    <dbReference type="NCBI Taxonomy" id="559626"/>
    <lineage>
        <taxon>Bacteria</taxon>
        <taxon>Bacillati</taxon>
        <taxon>Actinomycetota</taxon>
        <taxon>Actinomycetes</taxon>
        <taxon>Streptosporangiales</taxon>
        <taxon>Thermomonosporaceae</taxon>
        <taxon>Actinomadura</taxon>
    </lineage>
</organism>
<dbReference type="EMBL" id="BAABAS010000020">
    <property type="protein sequence ID" value="GAA4238990.1"/>
    <property type="molecule type" value="Genomic_DNA"/>
</dbReference>
<dbReference type="Proteomes" id="UP001501710">
    <property type="component" value="Unassembled WGS sequence"/>
</dbReference>
<comment type="caution">
    <text evidence="1">The sequence shown here is derived from an EMBL/GenBank/DDBJ whole genome shotgun (WGS) entry which is preliminary data.</text>
</comment>
<sequence>MAPTGAALIAFSLSCPCGSSPRAGPGLLERQIHCTEGAQQLRAAGRCIALQRAVAVQATGMTFSTESAEDFVHERPVQVGKVTKGTTLNAK</sequence>
<reference evidence="2" key="1">
    <citation type="journal article" date="2019" name="Int. J. Syst. Evol. Microbiol.">
        <title>The Global Catalogue of Microorganisms (GCM) 10K type strain sequencing project: providing services to taxonomists for standard genome sequencing and annotation.</title>
        <authorList>
            <consortium name="The Broad Institute Genomics Platform"/>
            <consortium name="The Broad Institute Genome Sequencing Center for Infectious Disease"/>
            <person name="Wu L."/>
            <person name="Ma J."/>
        </authorList>
    </citation>
    <scope>NUCLEOTIDE SEQUENCE [LARGE SCALE GENOMIC DNA]</scope>
    <source>
        <strain evidence="2">JCM 17440</strain>
    </source>
</reference>
<accession>A0ABP8CGG9</accession>
<evidence type="ECO:0000313" key="1">
    <source>
        <dbReference type="EMBL" id="GAA4238990.1"/>
    </source>
</evidence>